<protein>
    <submittedName>
        <fullName evidence="1">Uncharacterized protein</fullName>
    </submittedName>
</protein>
<reference evidence="1" key="1">
    <citation type="journal article" date="2009" name="PLoS Genet.">
        <title>Sequencing, mapping, and analysis of 27,455 maize full-length cDNAs.</title>
        <authorList>
            <person name="Soderlund C."/>
            <person name="Descour A."/>
            <person name="Kudrna D."/>
            <person name="Bomhoff M."/>
            <person name="Boyd L."/>
            <person name="Currie J."/>
            <person name="Angelova A."/>
            <person name="Collura K."/>
            <person name="Wissotski M."/>
            <person name="Ashley E."/>
            <person name="Morrow D."/>
            <person name="Fernandes J."/>
            <person name="Walbot V."/>
            <person name="Yu Y."/>
        </authorList>
    </citation>
    <scope>NUCLEOTIDE SEQUENCE</scope>
    <source>
        <strain evidence="1">B73</strain>
    </source>
</reference>
<dbReference type="AlphaFoldDB" id="C0PFZ5"/>
<proteinExistence type="evidence at transcript level"/>
<sequence length="77" mass="8821">MYSLSIALHWERFFCSTENVLSPCIVHQSYTILGIMSKGSCHCQYRILMSITRNDRSNNTGAELASTSWPHPPWLMT</sequence>
<evidence type="ECO:0000313" key="1">
    <source>
        <dbReference type="EMBL" id="ACN34111.1"/>
    </source>
</evidence>
<name>C0PFZ5_MAIZE</name>
<accession>C0PFZ5</accession>
<organism evidence="1">
    <name type="scientific">Zea mays</name>
    <name type="common">Maize</name>
    <dbReference type="NCBI Taxonomy" id="4577"/>
    <lineage>
        <taxon>Eukaryota</taxon>
        <taxon>Viridiplantae</taxon>
        <taxon>Streptophyta</taxon>
        <taxon>Embryophyta</taxon>
        <taxon>Tracheophyta</taxon>
        <taxon>Spermatophyta</taxon>
        <taxon>Magnoliopsida</taxon>
        <taxon>Liliopsida</taxon>
        <taxon>Poales</taxon>
        <taxon>Poaceae</taxon>
        <taxon>PACMAD clade</taxon>
        <taxon>Panicoideae</taxon>
        <taxon>Andropogonodae</taxon>
        <taxon>Andropogoneae</taxon>
        <taxon>Tripsacinae</taxon>
        <taxon>Zea</taxon>
    </lineage>
</organism>
<dbReference type="EMBL" id="BT067214">
    <property type="protein sequence ID" value="ACN34111.1"/>
    <property type="molecule type" value="mRNA"/>
</dbReference>